<name>A0ABT6NNQ7_9BACT</name>
<dbReference type="Proteomes" id="UP001160301">
    <property type="component" value="Unassembled WGS sequence"/>
</dbReference>
<proteinExistence type="predicted"/>
<evidence type="ECO:0000313" key="3">
    <source>
        <dbReference type="Proteomes" id="UP001160301"/>
    </source>
</evidence>
<reference evidence="2 3" key="1">
    <citation type="submission" date="2023-04" db="EMBL/GenBank/DDBJ databases">
        <title>The genome sequence of Polyangium sorediatum DSM14670.</title>
        <authorList>
            <person name="Zhang X."/>
        </authorList>
    </citation>
    <scope>NUCLEOTIDE SEQUENCE [LARGE SCALE GENOMIC DNA]</scope>
    <source>
        <strain evidence="2 3">DSM 14670</strain>
    </source>
</reference>
<dbReference type="InterPro" id="IPR029039">
    <property type="entry name" value="Flavoprotein-like_sf"/>
</dbReference>
<dbReference type="PANTHER" id="PTHR30543:SF21">
    <property type="entry name" value="NAD(P)H-DEPENDENT FMN REDUCTASE LOT6"/>
    <property type="match status" value="1"/>
</dbReference>
<dbReference type="InterPro" id="IPR050712">
    <property type="entry name" value="NAD(P)H-dep_reductase"/>
</dbReference>
<sequence>MGVSTRPNRAGFPLVQWTFERAKAHGGFDAELVDLRDVGLPLFDEPNHPRLRQYEHEHTKRWSAKIDAADAFVFVTPEYNHGAPPSLINALDYLVHEWAYKPVSFVSYGGPAGGTRAVQMVKPMLVALKMMPLNESVMVPFFANSIDVHQVFSPSELQETHAKMMFDALAKWTPALVGLRA</sequence>
<keyword evidence="2" id="KW-0560">Oxidoreductase</keyword>
<gene>
    <name evidence="2" type="ORF">QHF89_10055</name>
</gene>
<dbReference type="Pfam" id="PF03358">
    <property type="entry name" value="FMN_red"/>
    <property type="match status" value="1"/>
</dbReference>
<keyword evidence="3" id="KW-1185">Reference proteome</keyword>
<comment type="caution">
    <text evidence="2">The sequence shown here is derived from an EMBL/GenBank/DDBJ whole genome shotgun (WGS) entry which is preliminary data.</text>
</comment>
<dbReference type="EMBL" id="JARZHI010000006">
    <property type="protein sequence ID" value="MDI1429842.1"/>
    <property type="molecule type" value="Genomic_DNA"/>
</dbReference>
<dbReference type="PANTHER" id="PTHR30543">
    <property type="entry name" value="CHROMATE REDUCTASE"/>
    <property type="match status" value="1"/>
</dbReference>
<protein>
    <submittedName>
        <fullName evidence="2">NAD(P)H-dependent oxidoreductase</fullName>
        <ecNumber evidence="2">1.-.-.-</ecNumber>
    </submittedName>
</protein>
<evidence type="ECO:0000259" key="1">
    <source>
        <dbReference type="Pfam" id="PF03358"/>
    </source>
</evidence>
<evidence type="ECO:0000313" key="2">
    <source>
        <dbReference type="EMBL" id="MDI1429842.1"/>
    </source>
</evidence>
<dbReference type="InterPro" id="IPR005025">
    <property type="entry name" value="FMN_Rdtase-like_dom"/>
</dbReference>
<dbReference type="GO" id="GO:0016491">
    <property type="term" value="F:oxidoreductase activity"/>
    <property type="evidence" value="ECO:0007669"/>
    <property type="project" value="UniProtKB-KW"/>
</dbReference>
<accession>A0ABT6NNQ7</accession>
<feature type="domain" description="NADPH-dependent FMN reductase-like" evidence="1">
    <location>
        <begin position="4"/>
        <end position="142"/>
    </location>
</feature>
<dbReference type="Gene3D" id="3.40.50.360">
    <property type="match status" value="1"/>
</dbReference>
<dbReference type="EC" id="1.-.-.-" evidence="2"/>
<organism evidence="2 3">
    <name type="scientific">Polyangium sorediatum</name>
    <dbReference type="NCBI Taxonomy" id="889274"/>
    <lineage>
        <taxon>Bacteria</taxon>
        <taxon>Pseudomonadati</taxon>
        <taxon>Myxococcota</taxon>
        <taxon>Polyangia</taxon>
        <taxon>Polyangiales</taxon>
        <taxon>Polyangiaceae</taxon>
        <taxon>Polyangium</taxon>
    </lineage>
</organism>
<dbReference type="SUPFAM" id="SSF52218">
    <property type="entry name" value="Flavoproteins"/>
    <property type="match status" value="1"/>
</dbReference>